<dbReference type="EMBL" id="DVOO01000011">
    <property type="protein sequence ID" value="HIV25000.1"/>
    <property type="molecule type" value="Genomic_DNA"/>
</dbReference>
<keyword evidence="1" id="KW-0812">Transmembrane</keyword>
<feature type="transmembrane region" description="Helical" evidence="1">
    <location>
        <begin position="30"/>
        <end position="50"/>
    </location>
</feature>
<dbReference type="Pfam" id="PF06686">
    <property type="entry name" value="SpoIIIAC"/>
    <property type="match status" value="2"/>
</dbReference>
<feature type="transmembrane region" description="Helical" evidence="1">
    <location>
        <begin position="70"/>
        <end position="88"/>
    </location>
</feature>
<evidence type="ECO:0000313" key="2">
    <source>
        <dbReference type="EMBL" id="HIV25000.1"/>
    </source>
</evidence>
<feature type="transmembrane region" description="Helical" evidence="1">
    <location>
        <begin position="108"/>
        <end position="127"/>
    </location>
</feature>
<dbReference type="AlphaFoldDB" id="A0A9D1TA27"/>
<keyword evidence="1" id="KW-0472">Membrane</keyword>
<gene>
    <name evidence="2" type="ORF">IAB71_04305</name>
</gene>
<name>A0A9D1TA27_9FIRM</name>
<organism evidence="2 3">
    <name type="scientific">Candidatus Scatomonas pullistercoris</name>
    <dbReference type="NCBI Taxonomy" id="2840920"/>
    <lineage>
        <taxon>Bacteria</taxon>
        <taxon>Bacillati</taxon>
        <taxon>Bacillota</taxon>
        <taxon>Clostridia</taxon>
        <taxon>Lachnospirales</taxon>
        <taxon>Lachnospiraceae</taxon>
        <taxon>Lachnospiraceae incertae sedis</taxon>
        <taxon>Candidatus Scatomonas</taxon>
    </lineage>
</organism>
<evidence type="ECO:0000256" key="1">
    <source>
        <dbReference type="SAM" id="Phobius"/>
    </source>
</evidence>
<feature type="transmembrane region" description="Helical" evidence="1">
    <location>
        <begin position="6"/>
        <end position="23"/>
    </location>
</feature>
<proteinExistence type="predicted"/>
<sequence length="128" mass="13856">MDVLKIAVLGIAGLFICILVKDAKPEFALYASLATGVCILLFAGGKLTYLMEMLDKLRSYVPLDTTYLNALLKMVGITYVGQFSAGICKDAGYSSIASQIEIFSRLSILVLCMPVLTALMETIQSFLS</sequence>
<reference evidence="2" key="1">
    <citation type="submission" date="2020-10" db="EMBL/GenBank/DDBJ databases">
        <authorList>
            <person name="Gilroy R."/>
        </authorList>
    </citation>
    <scope>NUCLEOTIDE SEQUENCE</scope>
    <source>
        <strain evidence="2">CHK188-20938</strain>
    </source>
</reference>
<reference evidence="2" key="2">
    <citation type="journal article" date="2021" name="PeerJ">
        <title>Extensive microbial diversity within the chicken gut microbiome revealed by metagenomics and culture.</title>
        <authorList>
            <person name="Gilroy R."/>
            <person name="Ravi A."/>
            <person name="Getino M."/>
            <person name="Pursley I."/>
            <person name="Horton D.L."/>
            <person name="Alikhan N.F."/>
            <person name="Baker D."/>
            <person name="Gharbi K."/>
            <person name="Hall N."/>
            <person name="Watson M."/>
            <person name="Adriaenssens E.M."/>
            <person name="Foster-Nyarko E."/>
            <person name="Jarju S."/>
            <person name="Secka A."/>
            <person name="Antonio M."/>
            <person name="Oren A."/>
            <person name="Chaudhuri R.R."/>
            <person name="La Ragione R."/>
            <person name="Hildebrand F."/>
            <person name="Pallen M.J."/>
        </authorList>
    </citation>
    <scope>NUCLEOTIDE SEQUENCE</scope>
    <source>
        <strain evidence="2">CHK188-20938</strain>
    </source>
</reference>
<protein>
    <submittedName>
        <fullName evidence="2">Stage III sporulation protein AD</fullName>
    </submittedName>
</protein>
<comment type="caution">
    <text evidence="2">The sequence shown here is derived from an EMBL/GenBank/DDBJ whole genome shotgun (WGS) entry which is preliminary data.</text>
</comment>
<dbReference type="Proteomes" id="UP000824169">
    <property type="component" value="Unassembled WGS sequence"/>
</dbReference>
<evidence type="ECO:0000313" key="3">
    <source>
        <dbReference type="Proteomes" id="UP000824169"/>
    </source>
</evidence>
<keyword evidence="1" id="KW-1133">Transmembrane helix</keyword>
<dbReference type="InterPro" id="IPR025664">
    <property type="entry name" value="Spore_III_AC/AD"/>
</dbReference>
<accession>A0A9D1TA27</accession>